<sequence length="395" mass="44096">MTTKLYYENPELQKIEATVFQTDTDERGYFSVLDKTCFYPEGGGQPADTGFINNVRVLNVQTVDEEIRHYTEKPLPLGAVSAELDWERRWDHMQQHAGQHVLSAVFDDHYGMKTSSFHLGTERVSIDLDTPSITDDQWMDVEKMANEALQRHIPIRTLWIEEEEVPTLKLRKAPAVEGPIRLVVIDGVDMNACGGTHPLNTAEIGMIKLISAEKSKGGIRVYFLCGHRAFRYFQQLLETTGELVRQLNAPVPELKNAASALIQEKAANEKTIKELHAKLLAAEAATLGPDRENGIIEKVFEGRSIKEIQQLARLAVENHPKASLLFLAVEQEDIRFVCARGTEATGDMRIPLKELLAMTDGKGGGNAQFGQGGGVSALSIETFFEAFRNFMKNLQ</sequence>
<dbReference type="SUPFAM" id="SSF55186">
    <property type="entry name" value="ThrRS/AlaRS common domain"/>
    <property type="match status" value="1"/>
</dbReference>
<accession>A0A2P8FTP2</accession>
<protein>
    <submittedName>
        <fullName evidence="6">Alanyl-tRNA synthetase</fullName>
    </submittedName>
</protein>
<evidence type="ECO:0000256" key="4">
    <source>
        <dbReference type="ARBA" id="ARBA00022833"/>
    </source>
</evidence>
<dbReference type="GO" id="GO:0005737">
    <property type="term" value="C:cytoplasm"/>
    <property type="evidence" value="ECO:0007669"/>
    <property type="project" value="UniProtKB-SubCell"/>
</dbReference>
<dbReference type="PROSITE" id="PS50860">
    <property type="entry name" value="AA_TRNA_LIGASE_II_ALA"/>
    <property type="match status" value="1"/>
</dbReference>
<dbReference type="InterPro" id="IPR009000">
    <property type="entry name" value="Transl_B-barrel_sf"/>
</dbReference>
<comment type="cofactor">
    <cofactor evidence="1">
        <name>Zn(2+)</name>
        <dbReference type="ChEBI" id="CHEBI:29105"/>
    </cofactor>
</comment>
<dbReference type="GO" id="GO:0004813">
    <property type="term" value="F:alanine-tRNA ligase activity"/>
    <property type="evidence" value="ECO:0007669"/>
    <property type="project" value="InterPro"/>
</dbReference>
<keyword evidence="7" id="KW-1185">Reference proteome</keyword>
<dbReference type="Gene3D" id="2.40.30.130">
    <property type="match status" value="1"/>
</dbReference>
<keyword evidence="6" id="KW-0030">Aminoacyl-tRNA synthetase</keyword>
<keyword evidence="4" id="KW-0862">Zinc</keyword>
<dbReference type="InterPro" id="IPR018164">
    <property type="entry name" value="Ala-tRNA-synth_IIc_N"/>
</dbReference>
<organism evidence="6 7">
    <name type="scientific">Planomicrobium soli</name>
    <dbReference type="NCBI Taxonomy" id="1176648"/>
    <lineage>
        <taxon>Bacteria</taxon>
        <taxon>Bacillati</taxon>
        <taxon>Bacillota</taxon>
        <taxon>Bacilli</taxon>
        <taxon>Bacillales</taxon>
        <taxon>Caryophanaceae</taxon>
        <taxon>Planomicrobium</taxon>
    </lineage>
</organism>
<dbReference type="OrthoDB" id="9812949at2"/>
<dbReference type="InterPro" id="IPR012947">
    <property type="entry name" value="tRNA_SAD"/>
</dbReference>
<dbReference type="GO" id="GO:0046872">
    <property type="term" value="F:metal ion binding"/>
    <property type="evidence" value="ECO:0007669"/>
    <property type="project" value="UniProtKB-KW"/>
</dbReference>
<evidence type="ECO:0000313" key="7">
    <source>
        <dbReference type="Proteomes" id="UP000242682"/>
    </source>
</evidence>
<dbReference type="AlphaFoldDB" id="A0A2P8FTP2"/>
<dbReference type="Pfam" id="PF07973">
    <property type="entry name" value="tRNA_SAD"/>
    <property type="match status" value="1"/>
</dbReference>
<dbReference type="GO" id="GO:0002161">
    <property type="term" value="F:aminoacyl-tRNA deacylase activity"/>
    <property type="evidence" value="ECO:0007669"/>
    <property type="project" value="UniProtKB-ARBA"/>
</dbReference>
<keyword evidence="3" id="KW-0479">Metal-binding</keyword>
<gene>
    <name evidence="6" type="ORF">B0H99_12222</name>
</gene>
<keyword evidence="6" id="KW-0436">Ligase</keyword>
<dbReference type="Proteomes" id="UP000242682">
    <property type="component" value="Unassembled WGS sequence"/>
</dbReference>
<dbReference type="Gene3D" id="3.30.980.10">
    <property type="entry name" value="Threonyl-trna Synthetase, Chain A, domain 2"/>
    <property type="match status" value="1"/>
</dbReference>
<name>A0A2P8FTP2_9BACL</name>
<dbReference type="PANTHER" id="PTHR43462:SF1">
    <property type="entry name" value="ALANYL-TRNA EDITING PROTEIN AARSD1"/>
    <property type="match status" value="1"/>
</dbReference>
<evidence type="ECO:0000259" key="5">
    <source>
        <dbReference type="PROSITE" id="PS50860"/>
    </source>
</evidence>
<dbReference type="InterPro" id="IPR018165">
    <property type="entry name" value="Ala-tRNA-synth_IIc_core"/>
</dbReference>
<dbReference type="InterPro" id="IPR051335">
    <property type="entry name" value="Alanyl-tRNA_Editing_Enzymes"/>
</dbReference>
<dbReference type="PANTHER" id="PTHR43462">
    <property type="entry name" value="ALANYL-TRNA EDITING PROTEIN"/>
    <property type="match status" value="1"/>
</dbReference>
<dbReference type="GO" id="GO:0003676">
    <property type="term" value="F:nucleic acid binding"/>
    <property type="evidence" value="ECO:0007669"/>
    <property type="project" value="InterPro"/>
</dbReference>
<reference evidence="6 7" key="1">
    <citation type="submission" date="2018-03" db="EMBL/GenBank/DDBJ databases">
        <title>Genomic Encyclopedia of Type Strains, Phase III (KMG-III): the genomes of soil and plant-associated and newly described type strains.</title>
        <authorList>
            <person name="Whitman W."/>
        </authorList>
    </citation>
    <scope>NUCLEOTIDE SEQUENCE [LARGE SCALE GENOMIC DNA]</scope>
    <source>
        <strain evidence="6 7">CGMCC 1.12259</strain>
    </source>
</reference>
<dbReference type="SUPFAM" id="SSF50447">
    <property type="entry name" value="Translation proteins"/>
    <property type="match status" value="1"/>
</dbReference>
<evidence type="ECO:0000256" key="1">
    <source>
        <dbReference type="ARBA" id="ARBA00001947"/>
    </source>
</evidence>
<dbReference type="Pfam" id="PF01411">
    <property type="entry name" value="tRNA-synt_2c"/>
    <property type="match status" value="1"/>
</dbReference>
<comment type="caution">
    <text evidence="6">The sequence shown here is derived from an EMBL/GenBank/DDBJ whole genome shotgun (WGS) entry which is preliminary data.</text>
</comment>
<dbReference type="EMBL" id="PYAT01000022">
    <property type="protein sequence ID" value="PSL25071.1"/>
    <property type="molecule type" value="Genomic_DNA"/>
</dbReference>
<dbReference type="InterPro" id="IPR018163">
    <property type="entry name" value="Thr/Ala-tRNA-synth_IIc_edit"/>
</dbReference>
<dbReference type="GO" id="GO:0006419">
    <property type="term" value="P:alanyl-tRNA aminoacylation"/>
    <property type="evidence" value="ECO:0007669"/>
    <property type="project" value="InterPro"/>
</dbReference>
<proteinExistence type="predicted"/>
<dbReference type="GO" id="GO:0005524">
    <property type="term" value="F:ATP binding"/>
    <property type="evidence" value="ECO:0007669"/>
    <property type="project" value="InterPro"/>
</dbReference>
<dbReference type="SMART" id="SM00863">
    <property type="entry name" value="tRNA_SAD"/>
    <property type="match status" value="1"/>
</dbReference>
<evidence type="ECO:0000313" key="6">
    <source>
        <dbReference type="EMBL" id="PSL25071.1"/>
    </source>
</evidence>
<feature type="domain" description="Alanyl-transfer RNA synthetases family profile" evidence="5">
    <location>
        <begin position="1"/>
        <end position="235"/>
    </location>
</feature>
<comment type="subcellular location">
    <subcellularLocation>
        <location evidence="2">Cytoplasm</location>
    </subcellularLocation>
</comment>
<dbReference type="RefSeq" id="WP_106534858.1">
    <property type="nucleotide sequence ID" value="NZ_PYAT01000022.1"/>
</dbReference>
<evidence type="ECO:0000256" key="2">
    <source>
        <dbReference type="ARBA" id="ARBA00004496"/>
    </source>
</evidence>
<evidence type="ECO:0000256" key="3">
    <source>
        <dbReference type="ARBA" id="ARBA00022723"/>
    </source>
</evidence>
<dbReference type="Gene3D" id="3.10.310.40">
    <property type="match status" value="1"/>
</dbReference>